<organism evidence="1 2">
    <name type="scientific">Providencia alcalifaciens</name>
    <dbReference type="NCBI Taxonomy" id="126385"/>
    <lineage>
        <taxon>Bacteria</taxon>
        <taxon>Pseudomonadati</taxon>
        <taxon>Pseudomonadota</taxon>
        <taxon>Gammaproteobacteria</taxon>
        <taxon>Enterobacterales</taxon>
        <taxon>Morganellaceae</taxon>
        <taxon>Providencia</taxon>
    </lineage>
</organism>
<gene>
    <name evidence="1" type="ORF">EC835_1371</name>
</gene>
<dbReference type="AlphaFoldDB" id="A0A4R3NDW4"/>
<dbReference type="NCBIfam" id="TIGR03696">
    <property type="entry name" value="Rhs_assc_core"/>
    <property type="match status" value="1"/>
</dbReference>
<evidence type="ECO:0000313" key="1">
    <source>
        <dbReference type="EMBL" id="TCT27460.1"/>
    </source>
</evidence>
<feature type="non-terminal residue" evidence="1">
    <location>
        <position position="1"/>
    </location>
</feature>
<name>A0A4R3NDW4_9GAMM</name>
<sequence length="294" mass="34068">VGRWLSSDPAGTVDGMNLFRMVRNNPILLKDDNGLKTTMKDNFIRENGDLVYGLSRERAFYLDDVVGSDHFAVIDYYNNAVQFDVFNNHSAMQNLMNSGKKITVKRLAKVQKKMGPDEGMEERVKRANSYPLWDNYFAVGKSNPKFDISYIYNEVNKYPKKSQYHEWDNNRLVPKLLWKRGSKIGIEMAASGAGNKIHFVLDKLNIDSVVKKEVNEGQSVTASELRYIYRNRERLIGRVHFYKDNIEVEAPWVTNPQLWSLYRPKVKNSENSTSHVTAKNQGKGWIQRVFKKFK</sequence>
<accession>A0A4R3NDW4</accession>
<dbReference type="Gene3D" id="2.180.10.10">
    <property type="entry name" value="RHS repeat-associated core"/>
    <property type="match status" value="1"/>
</dbReference>
<protein>
    <submittedName>
        <fullName evidence="1">RHS repeat-associated protein</fullName>
    </submittedName>
</protein>
<comment type="caution">
    <text evidence="1">The sequence shown here is derived from an EMBL/GenBank/DDBJ whole genome shotgun (WGS) entry which is preliminary data.</text>
</comment>
<proteinExistence type="predicted"/>
<dbReference type="Proteomes" id="UP000295055">
    <property type="component" value="Unassembled WGS sequence"/>
</dbReference>
<dbReference type="EMBL" id="SMAS01000037">
    <property type="protein sequence ID" value="TCT27460.1"/>
    <property type="molecule type" value="Genomic_DNA"/>
</dbReference>
<dbReference type="InterPro" id="IPR022385">
    <property type="entry name" value="Rhs_assc_core"/>
</dbReference>
<dbReference type="RefSeq" id="WP_243699030.1">
    <property type="nucleotide sequence ID" value="NZ_SMAS01000037.1"/>
</dbReference>
<evidence type="ECO:0000313" key="2">
    <source>
        <dbReference type="Proteomes" id="UP000295055"/>
    </source>
</evidence>
<reference evidence="1 2" key="1">
    <citation type="submission" date="2019-03" db="EMBL/GenBank/DDBJ databases">
        <title>Genomic analyses of the natural microbiome of Caenorhabditis elegans.</title>
        <authorList>
            <person name="Samuel B."/>
        </authorList>
    </citation>
    <scope>NUCLEOTIDE SEQUENCE [LARGE SCALE GENOMIC DNA]</scope>
    <source>
        <strain evidence="1 2">JUb102</strain>
    </source>
</reference>